<proteinExistence type="predicted"/>
<evidence type="ECO:0000313" key="1">
    <source>
        <dbReference type="EMBL" id="KLT41155.1"/>
    </source>
</evidence>
<dbReference type="AlphaFoldDB" id="A0A0J0XJ74"/>
<organism evidence="1 2">
    <name type="scientific">Cutaneotrichosporon oleaginosum</name>
    <dbReference type="NCBI Taxonomy" id="879819"/>
    <lineage>
        <taxon>Eukaryota</taxon>
        <taxon>Fungi</taxon>
        <taxon>Dikarya</taxon>
        <taxon>Basidiomycota</taxon>
        <taxon>Agaricomycotina</taxon>
        <taxon>Tremellomycetes</taxon>
        <taxon>Trichosporonales</taxon>
        <taxon>Trichosporonaceae</taxon>
        <taxon>Cutaneotrichosporon</taxon>
    </lineage>
</organism>
<dbReference type="EMBL" id="KQ087222">
    <property type="protein sequence ID" value="KLT41155.1"/>
    <property type="molecule type" value="Genomic_DNA"/>
</dbReference>
<accession>A0A0J0XJ74</accession>
<name>A0A0J0XJ74_9TREE</name>
<dbReference type="GeneID" id="28980044"/>
<gene>
    <name evidence="1" type="ORF">CC85DRAFT_127128</name>
</gene>
<reference evidence="1 2" key="1">
    <citation type="submission" date="2015-03" db="EMBL/GenBank/DDBJ databases">
        <title>Genomics and transcriptomics of the oil-accumulating basidiomycete yeast T. oleaginosus allow insights into substrate utilization and the diverse evolutionary trajectories of mating systems in fungi.</title>
        <authorList>
            <consortium name="DOE Joint Genome Institute"/>
            <person name="Kourist R."/>
            <person name="Kracht O."/>
            <person name="Bracharz F."/>
            <person name="Lipzen A."/>
            <person name="Nolan M."/>
            <person name="Ohm R."/>
            <person name="Grigoriev I."/>
            <person name="Sun S."/>
            <person name="Heitman J."/>
            <person name="Bruck T."/>
            <person name="Nowrousian M."/>
        </authorList>
    </citation>
    <scope>NUCLEOTIDE SEQUENCE [LARGE SCALE GENOMIC DNA]</scope>
    <source>
        <strain evidence="1 2">IBC0246</strain>
    </source>
</reference>
<dbReference type="Proteomes" id="UP000053611">
    <property type="component" value="Unassembled WGS sequence"/>
</dbReference>
<keyword evidence="2" id="KW-1185">Reference proteome</keyword>
<dbReference type="RefSeq" id="XP_018277646.1">
    <property type="nucleotide sequence ID" value="XM_018419441.1"/>
</dbReference>
<evidence type="ECO:0000313" key="2">
    <source>
        <dbReference type="Proteomes" id="UP000053611"/>
    </source>
</evidence>
<protein>
    <submittedName>
        <fullName evidence="1">Uncharacterized protein</fullName>
    </submittedName>
</protein>
<sequence length="89" mass="9634">MNRANHSLLPRLILVPRTLAHSNTRTLEQSNTSPAHLVTPPSPIARHHITLSPLLASTSAIAPNISVSSSYFFSLRPPPRVNMSSTTVS</sequence>